<feature type="signal peptide" evidence="2">
    <location>
        <begin position="1"/>
        <end position="23"/>
    </location>
</feature>
<dbReference type="RefSeq" id="WP_203387412.1">
    <property type="nucleotide sequence ID" value="NZ_CP064781.1"/>
</dbReference>
<name>A0A974SP70_9RHOO</name>
<accession>A0A974SP70</accession>
<organism evidence="3 4">
    <name type="scientific">Azospira restricta</name>
    <dbReference type="NCBI Taxonomy" id="404405"/>
    <lineage>
        <taxon>Bacteria</taxon>
        <taxon>Pseudomonadati</taxon>
        <taxon>Pseudomonadota</taxon>
        <taxon>Betaproteobacteria</taxon>
        <taxon>Rhodocyclales</taxon>
        <taxon>Rhodocyclaceae</taxon>
        <taxon>Azospira</taxon>
    </lineage>
</organism>
<feature type="chain" id="PRO_5037767138" evidence="2">
    <location>
        <begin position="24"/>
        <end position="276"/>
    </location>
</feature>
<evidence type="ECO:0000313" key="3">
    <source>
        <dbReference type="EMBL" id="QRJ63880.1"/>
    </source>
</evidence>
<feature type="region of interest" description="Disordered" evidence="1">
    <location>
        <begin position="256"/>
        <end position="276"/>
    </location>
</feature>
<evidence type="ECO:0000313" key="4">
    <source>
        <dbReference type="Proteomes" id="UP000663444"/>
    </source>
</evidence>
<dbReference type="Proteomes" id="UP000663444">
    <property type="component" value="Chromosome"/>
</dbReference>
<reference evidence="3" key="1">
    <citation type="submission" date="2020-11" db="EMBL/GenBank/DDBJ databases">
        <title>Azospira restricta DSM 18626 genome sequence.</title>
        <authorList>
            <person name="Moe W.M."/>
        </authorList>
    </citation>
    <scope>NUCLEOTIDE SEQUENCE</scope>
    <source>
        <strain evidence="3">DSM 18626</strain>
    </source>
</reference>
<proteinExistence type="predicted"/>
<protein>
    <submittedName>
        <fullName evidence="3">Uncharacterized protein</fullName>
    </submittedName>
</protein>
<dbReference type="EMBL" id="CP064781">
    <property type="protein sequence ID" value="QRJ63880.1"/>
    <property type="molecule type" value="Genomic_DNA"/>
</dbReference>
<keyword evidence="2" id="KW-0732">Signal</keyword>
<keyword evidence="4" id="KW-1185">Reference proteome</keyword>
<evidence type="ECO:0000256" key="2">
    <source>
        <dbReference type="SAM" id="SignalP"/>
    </source>
</evidence>
<dbReference type="AlphaFoldDB" id="A0A974SP70"/>
<sequence length="276" mass="30482">MTLSLIRIALGCCAVVFASLAFSGEPGASKARALDRPVLEFHQGQYFRWSAPRGWGMNETTNGVDLFAPGRATFVSSALLAGGFGDMSPPQFLAMTLRQVNPSARVTQARRLRDQPGILAPWRVEEYEIAATYQGIPVRMNATVGVSSAYGRYYATMTLYQSPASTWEQVRTWLPAVAHSIVVTNPRQVAGADRVMLPRNNPLDNSGLIESWRQKGLSEDRISQARQEATMGYERMHDSQTGRNYNMPYEAYDAAAGGYRNPMRPNELLRKAGPGE</sequence>
<gene>
    <name evidence="3" type="ORF">IWH25_00525</name>
</gene>
<evidence type="ECO:0000256" key="1">
    <source>
        <dbReference type="SAM" id="MobiDB-lite"/>
    </source>
</evidence>
<dbReference type="KEGG" id="ares:IWH25_00525"/>